<sequence length="127" mass="13989">MNTPMKQDISALPVDIVRMRQTVSLLLGPEDQPNALPPAPKNVDTLTLALRGHLELLIPEVGKVEGRAAAEGQRRPGLRERLHRRARGKLQARPAPRADGEVEYARRLARVLRALLDHFEGNAAPSS</sequence>
<name>A0ABN3LCQ3_9ACTN</name>
<dbReference type="RefSeq" id="WP_346080829.1">
    <property type="nucleotide sequence ID" value="NZ_BAAATL010000010.1"/>
</dbReference>
<dbReference type="Pfam" id="PF19979">
    <property type="entry name" value="DUF6415"/>
    <property type="match status" value="1"/>
</dbReference>
<dbReference type="Proteomes" id="UP001501721">
    <property type="component" value="Unassembled WGS sequence"/>
</dbReference>
<keyword evidence="2" id="KW-1185">Reference proteome</keyword>
<evidence type="ECO:0000313" key="2">
    <source>
        <dbReference type="Proteomes" id="UP001501721"/>
    </source>
</evidence>
<dbReference type="EMBL" id="BAAATL010000010">
    <property type="protein sequence ID" value="GAA2480116.1"/>
    <property type="molecule type" value="Genomic_DNA"/>
</dbReference>
<dbReference type="InterPro" id="IPR046300">
    <property type="entry name" value="DUF6415"/>
</dbReference>
<protein>
    <submittedName>
        <fullName evidence="1">Uncharacterized protein</fullName>
    </submittedName>
</protein>
<accession>A0ABN3LCQ3</accession>
<evidence type="ECO:0000313" key="1">
    <source>
        <dbReference type="EMBL" id="GAA2480116.1"/>
    </source>
</evidence>
<proteinExistence type="predicted"/>
<reference evidence="1 2" key="1">
    <citation type="journal article" date="2019" name="Int. J. Syst. Evol. Microbiol.">
        <title>The Global Catalogue of Microorganisms (GCM) 10K type strain sequencing project: providing services to taxonomists for standard genome sequencing and annotation.</title>
        <authorList>
            <consortium name="The Broad Institute Genomics Platform"/>
            <consortium name="The Broad Institute Genome Sequencing Center for Infectious Disease"/>
            <person name="Wu L."/>
            <person name="Ma J."/>
        </authorList>
    </citation>
    <scope>NUCLEOTIDE SEQUENCE [LARGE SCALE GENOMIC DNA]</scope>
    <source>
        <strain evidence="1 2">JCM 6923</strain>
    </source>
</reference>
<comment type="caution">
    <text evidence="1">The sequence shown here is derived from an EMBL/GenBank/DDBJ whole genome shotgun (WGS) entry which is preliminary data.</text>
</comment>
<organism evidence="1 2">
    <name type="scientific">Streptomyces graminearus</name>
    <dbReference type="NCBI Taxonomy" id="284030"/>
    <lineage>
        <taxon>Bacteria</taxon>
        <taxon>Bacillati</taxon>
        <taxon>Actinomycetota</taxon>
        <taxon>Actinomycetes</taxon>
        <taxon>Kitasatosporales</taxon>
        <taxon>Streptomycetaceae</taxon>
        <taxon>Streptomyces</taxon>
    </lineage>
</organism>
<gene>
    <name evidence="1" type="ORF">GCM10010422_25700</name>
</gene>